<dbReference type="STRING" id="2711.A0A067EHD4"/>
<dbReference type="Proteomes" id="UP000027120">
    <property type="component" value="Unassembled WGS sequence"/>
</dbReference>
<feature type="region of interest" description="Disordered" evidence="1">
    <location>
        <begin position="276"/>
        <end position="298"/>
    </location>
</feature>
<dbReference type="PaxDb" id="2711-XP_006471512.1"/>
<evidence type="ECO:0000313" key="4">
    <source>
        <dbReference type="Proteomes" id="UP000027120"/>
    </source>
</evidence>
<feature type="domain" description="Survival Motor Neuron Gemin2-binding" evidence="2">
    <location>
        <begin position="1"/>
        <end position="29"/>
    </location>
</feature>
<feature type="compositionally biased region" description="Basic and acidic residues" evidence="1">
    <location>
        <begin position="52"/>
        <end position="61"/>
    </location>
</feature>
<sequence>MGKEGELWDDSALVKAFDDAMSKYKKMHGKNKTNVEEKVTSSGEAIGSAHENQNHEPRREAEDANALVLETKTEMGETENIMSVKEDPCVESYAPELHVESSNGLATNDAVKGHSHSQGSDDYNQLLSQYYELEEKKQQILQQLHQFSAWNYQFSGEGAQWGTYTTSQEHPVPASQESQTVVCSCCPYGCQFLVAPCTAYPSCSLGGACTSKTCTDKNAAAASRKSTSLVNDDIVNTAMGAAGKAISSMKSKSFVYPDINEGVVWGQRSYSTPFTLRESSENKEGEAEIEEKKENESISSETDLTVVLNAWYSAGFYTGKYLTEQSMAKNRRSKALQHDACGK</sequence>
<evidence type="ECO:0000313" key="3">
    <source>
        <dbReference type="EMBL" id="KDO50331.1"/>
    </source>
</evidence>
<evidence type="ECO:0000259" key="2">
    <source>
        <dbReference type="Pfam" id="PF20636"/>
    </source>
</evidence>
<keyword evidence="4" id="KW-1185">Reference proteome</keyword>
<dbReference type="PANTHER" id="PTHR39267">
    <property type="entry name" value="SURVIVAL MOTOR NEURON-LIKE PROTEIN 1"/>
    <property type="match status" value="1"/>
</dbReference>
<name>A0A067EHD4_CITSI</name>
<dbReference type="SMR" id="A0A067EHD4"/>
<reference evidence="3 4" key="1">
    <citation type="submission" date="2014-04" db="EMBL/GenBank/DDBJ databases">
        <authorList>
            <consortium name="International Citrus Genome Consortium"/>
            <person name="Gmitter F."/>
            <person name="Chen C."/>
            <person name="Farmerie W."/>
            <person name="Harkins T."/>
            <person name="Desany B."/>
            <person name="Mohiuddin M."/>
            <person name="Kodira C."/>
            <person name="Borodovsky M."/>
            <person name="Lomsadze A."/>
            <person name="Burns P."/>
            <person name="Jenkins J."/>
            <person name="Prochnik S."/>
            <person name="Shu S."/>
            <person name="Chapman J."/>
            <person name="Pitluck S."/>
            <person name="Schmutz J."/>
            <person name="Rokhsar D."/>
        </authorList>
    </citation>
    <scope>NUCLEOTIDE SEQUENCE</scope>
</reference>
<proteinExistence type="predicted"/>
<feature type="region of interest" description="Disordered" evidence="1">
    <location>
        <begin position="26"/>
        <end position="61"/>
    </location>
</feature>
<protein>
    <recommendedName>
        <fullName evidence="2">Survival Motor Neuron Gemin2-binding domain-containing protein</fullName>
    </recommendedName>
</protein>
<dbReference type="Pfam" id="PF20636">
    <property type="entry name" value="SMN_G2-BD"/>
    <property type="match status" value="1"/>
</dbReference>
<evidence type="ECO:0000256" key="1">
    <source>
        <dbReference type="SAM" id="MobiDB-lite"/>
    </source>
</evidence>
<dbReference type="InterPro" id="IPR040424">
    <property type="entry name" value="Smn1"/>
</dbReference>
<dbReference type="EMBL" id="KK785084">
    <property type="protein sequence ID" value="KDO50331.1"/>
    <property type="molecule type" value="Genomic_DNA"/>
</dbReference>
<gene>
    <name evidence="3" type="ORF">CISIN_1g019321mg</name>
</gene>
<dbReference type="InterPro" id="IPR049481">
    <property type="entry name" value="SMN_G2-BD"/>
</dbReference>
<dbReference type="AlphaFoldDB" id="A0A067EHD4"/>
<organism evidence="3 4">
    <name type="scientific">Citrus sinensis</name>
    <name type="common">Sweet orange</name>
    <name type="synonym">Citrus aurantium var. sinensis</name>
    <dbReference type="NCBI Taxonomy" id="2711"/>
    <lineage>
        <taxon>Eukaryota</taxon>
        <taxon>Viridiplantae</taxon>
        <taxon>Streptophyta</taxon>
        <taxon>Embryophyta</taxon>
        <taxon>Tracheophyta</taxon>
        <taxon>Spermatophyta</taxon>
        <taxon>Magnoliopsida</taxon>
        <taxon>eudicotyledons</taxon>
        <taxon>Gunneridae</taxon>
        <taxon>Pentapetalae</taxon>
        <taxon>rosids</taxon>
        <taxon>malvids</taxon>
        <taxon>Sapindales</taxon>
        <taxon>Rutaceae</taxon>
        <taxon>Aurantioideae</taxon>
        <taxon>Citrus</taxon>
    </lineage>
</organism>
<accession>A0A067EHD4</accession>
<dbReference type="eggNOG" id="ENOG502RY4Z">
    <property type="taxonomic scope" value="Eukaryota"/>
</dbReference>
<dbReference type="CDD" id="cd22851">
    <property type="entry name" value="SMN_N"/>
    <property type="match status" value="1"/>
</dbReference>
<dbReference type="PANTHER" id="PTHR39267:SF1">
    <property type="entry name" value="SURVIVAL MOTOR NEURON PROTEIN"/>
    <property type="match status" value="1"/>
</dbReference>
<feature type="compositionally biased region" description="Basic and acidic residues" evidence="1">
    <location>
        <begin position="278"/>
        <end position="296"/>
    </location>
</feature>